<keyword evidence="3" id="KW-1003">Cell membrane</keyword>
<keyword evidence="4 7" id="KW-0812">Transmembrane</keyword>
<evidence type="ECO:0008006" key="9">
    <source>
        <dbReference type="Google" id="ProtNLM"/>
    </source>
</evidence>
<evidence type="ECO:0000256" key="6">
    <source>
        <dbReference type="ARBA" id="ARBA00023136"/>
    </source>
</evidence>
<gene>
    <name evidence="8" type="ORF">METZ01_LOCUS402898</name>
</gene>
<accession>A0A382VUD4</accession>
<evidence type="ECO:0000256" key="4">
    <source>
        <dbReference type="ARBA" id="ARBA00022692"/>
    </source>
</evidence>
<evidence type="ECO:0000256" key="7">
    <source>
        <dbReference type="SAM" id="Phobius"/>
    </source>
</evidence>
<keyword evidence="5 7" id="KW-1133">Transmembrane helix</keyword>
<evidence type="ECO:0000256" key="3">
    <source>
        <dbReference type="ARBA" id="ARBA00022475"/>
    </source>
</evidence>
<comment type="similarity">
    <text evidence="2">Belongs to the UPF0324 family.</text>
</comment>
<dbReference type="InterPro" id="IPR018383">
    <property type="entry name" value="UPF0324_pro"/>
</dbReference>
<sequence>GASQIILLPLLVPIFGIEEFEYGIVAGLSVYAVAQVVAAASTIGPQAVNVATLVKLTRVILLAPLILILKFFFKSENSYKSNDRFHTKIFKFLPWFIIGFLCLCLLRSINIIDQNLGQDIRSIAKYLFIISMIAIGLSVDIKKIIEVGPRVAITIISIITFMVCLGVISSKVI</sequence>
<keyword evidence="6 7" id="KW-0472">Membrane</keyword>
<dbReference type="PANTHER" id="PTHR30106">
    <property type="entry name" value="INNER MEMBRANE PROTEIN YEIH-RELATED"/>
    <property type="match status" value="1"/>
</dbReference>
<dbReference type="EMBL" id="UINC01154646">
    <property type="protein sequence ID" value="SVD50044.1"/>
    <property type="molecule type" value="Genomic_DNA"/>
</dbReference>
<proteinExistence type="inferred from homology"/>
<name>A0A382VUD4_9ZZZZ</name>
<evidence type="ECO:0000256" key="5">
    <source>
        <dbReference type="ARBA" id="ARBA00022989"/>
    </source>
</evidence>
<feature type="transmembrane region" description="Helical" evidence="7">
    <location>
        <begin position="93"/>
        <end position="112"/>
    </location>
</feature>
<feature type="transmembrane region" description="Helical" evidence="7">
    <location>
        <begin position="124"/>
        <end position="145"/>
    </location>
</feature>
<evidence type="ECO:0000256" key="2">
    <source>
        <dbReference type="ARBA" id="ARBA00007977"/>
    </source>
</evidence>
<feature type="non-terminal residue" evidence="8">
    <location>
        <position position="1"/>
    </location>
</feature>
<feature type="transmembrane region" description="Helical" evidence="7">
    <location>
        <begin position="20"/>
        <end position="44"/>
    </location>
</feature>
<evidence type="ECO:0000313" key="8">
    <source>
        <dbReference type="EMBL" id="SVD50044.1"/>
    </source>
</evidence>
<dbReference type="GO" id="GO:0005886">
    <property type="term" value="C:plasma membrane"/>
    <property type="evidence" value="ECO:0007669"/>
    <property type="project" value="UniProtKB-SubCell"/>
</dbReference>
<feature type="transmembrane region" description="Helical" evidence="7">
    <location>
        <begin position="56"/>
        <end position="73"/>
    </location>
</feature>
<reference evidence="8" key="1">
    <citation type="submission" date="2018-05" db="EMBL/GenBank/DDBJ databases">
        <authorList>
            <person name="Lanie J.A."/>
            <person name="Ng W.-L."/>
            <person name="Kazmierczak K.M."/>
            <person name="Andrzejewski T.M."/>
            <person name="Davidsen T.M."/>
            <person name="Wayne K.J."/>
            <person name="Tettelin H."/>
            <person name="Glass J.I."/>
            <person name="Rusch D."/>
            <person name="Podicherti R."/>
            <person name="Tsui H.-C.T."/>
            <person name="Winkler M.E."/>
        </authorList>
    </citation>
    <scope>NUCLEOTIDE SEQUENCE</scope>
</reference>
<protein>
    <recommendedName>
        <fullName evidence="9">Sulfate exporter family transporter</fullName>
    </recommendedName>
</protein>
<comment type="subcellular location">
    <subcellularLocation>
        <location evidence="1">Cell membrane</location>
        <topology evidence="1">Multi-pass membrane protein</topology>
    </subcellularLocation>
</comment>
<organism evidence="8">
    <name type="scientific">marine metagenome</name>
    <dbReference type="NCBI Taxonomy" id="408172"/>
    <lineage>
        <taxon>unclassified sequences</taxon>
        <taxon>metagenomes</taxon>
        <taxon>ecological metagenomes</taxon>
    </lineage>
</organism>
<evidence type="ECO:0000256" key="1">
    <source>
        <dbReference type="ARBA" id="ARBA00004651"/>
    </source>
</evidence>
<feature type="transmembrane region" description="Helical" evidence="7">
    <location>
        <begin position="151"/>
        <end position="168"/>
    </location>
</feature>
<dbReference type="PANTHER" id="PTHR30106:SF2">
    <property type="entry name" value="UPF0324 INNER MEMBRANE PROTEIN YEIH"/>
    <property type="match status" value="1"/>
</dbReference>
<dbReference type="Pfam" id="PF03601">
    <property type="entry name" value="Cons_hypoth698"/>
    <property type="match status" value="1"/>
</dbReference>
<dbReference type="AlphaFoldDB" id="A0A382VUD4"/>